<dbReference type="EMBL" id="AP006878">
    <property type="protein sequence ID" value="BAD85009.1"/>
    <property type="molecule type" value="Genomic_DNA"/>
</dbReference>
<dbReference type="GeneID" id="78447335"/>
<dbReference type="Proteomes" id="UP000000536">
    <property type="component" value="Chromosome"/>
</dbReference>
<dbReference type="HOGENOM" id="CLU_2393053_0_0_2"/>
<dbReference type="RefSeq" id="WP_011249771.1">
    <property type="nucleotide sequence ID" value="NC_006624.1"/>
</dbReference>
<protein>
    <submittedName>
        <fullName evidence="1">Uncharacterized protein</fullName>
    </submittedName>
</protein>
<sequence>MRFLFELSDVPHIVFGMAREGVYELGEKFFERLKEEHGIDSRSSTEKDALTLLNELEKMEAFYTGLGFLEDLEEVMDIRKAAMELLEKLKNGK</sequence>
<dbReference type="EnsemblBacteria" id="BAD85009">
    <property type="protein sequence ID" value="BAD85009"/>
    <property type="gene ID" value="TK0820"/>
</dbReference>
<dbReference type="OrthoDB" id="99013at2157"/>
<accession>Q5JHZ1</accession>
<evidence type="ECO:0000313" key="1">
    <source>
        <dbReference type="EMBL" id="BAD85009.1"/>
    </source>
</evidence>
<name>Q5JHZ1_THEKO</name>
<reference evidence="1 2" key="1">
    <citation type="journal article" date="2005" name="Genome Res.">
        <title>Complete genome sequence of the hyperthermophilic archaeon Thermococcus kodakaraensis KOD1 and comparison with Pyrococcus genomes.</title>
        <authorList>
            <person name="Fukui T."/>
            <person name="Atomi H."/>
            <person name="Kanai T."/>
            <person name="Matsumi R."/>
            <person name="Fujiwara S."/>
            <person name="Imanaka T."/>
        </authorList>
    </citation>
    <scope>NUCLEOTIDE SEQUENCE [LARGE SCALE GENOMIC DNA]</scope>
    <source>
        <strain evidence="2">ATCC BAA-918 / JCM 12380 / KOD1</strain>
    </source>
</reference>
<dbReference type="PATRIC" id="fig|69014.16.peg.801"/>
<dbReference type="InParanoid" id="Q5JHZ1"/>
<gene>
    <name evidence="1" type="ordered locus">TK0820</name>
</gene>
<proteinExistence type="predicted"/>
<organism evidence="1 2">
    <name type="scientific">Thermococcus kodakarensis (strain ATCC BAA-918 / JCM 12380 / KOD1)</name>
    <name type="common">Pyrococcus kodakaraensis (strain KOD1)</name>
    <dbReference type="NCBI Taxonomy" id="69014"/>
    <lineage>
        <taxon>Archaea</taxon>
        <taxon>Methanobacteriati</taxon>
        <taxon>Methanobacteriota</taxon>
        <taxon>Thermococci</taxon>
        <taxon>Thermococcales</taxon>
        <taxon>Thermococcaceae</taxon>
        <taxon>Thermococcus</taxon>
    </lineage>
</organism>
<keyword evidence="2" id="KW-1185">Reference proteome</keyword>
<dbReference type="AlphaFoldDB" id="Q5JHZ1"/>
<dbReference type="KEGG" id="tko:TK0820"/>
<evidence type="ECO:0000313" key="2">
    <source>
        <dbReference type="Proteomes" id="UP000000536"/>
    </source>
</evidence>
<dbReference type="eggNOG" id="ENOG502N5Q7">
    <property type="taxonomic scope" value="Archaea"/>
</dbReference>